<keyword evidence="8" id="KW-1185">Reference proteome</keyword>
<comment type="caution">
    <text evidence="7">The sequence shown here is derived from an EMBL/GenBank/DDBJ whole genome shotgun (WGS) entry which is preliminary data.</text>
</comment>
<dbReference type="PROSITE" id="PS50901">
    <property type="entry name" value="FTSK"/>
    <property type="match status" value="1"/>
</dbReference>
<feature type="region of interest" description="Disordered" evidence="5">
    <location>
        <begin position="94"/>
        <end position="113"/>
    </location>
</feature>
<feature type="compositionally biased region" description="Basic and acidic residues" evidence="5">
    <location>
        <begin position="99"/>
        <end position="113"/>
    </location>
</feature>
<dbReference type="Pfam" id="PF01580">
    <property type="entry name" value="FtsK_SpoIIIE"/>
    <property type="match status" value="2"/>
</dbReference>
<keyword evidence="3" id="KW-0238">DNA-binding</keyword>
<reference evidence="7 8" key="1">
    <citation type="journal article" date="2020" name="J Geophys Res Biogeosci">
        <title>Magnetotaxis as an Adaptation to Enable Bacterial Shuttling of Microbial Sulfur and Sulfur Cycling Across Aquatic Oxic#Anoxic Interfaces.</title>
        <authorList>
            <person name="Li J."/>
            <person name="Liu P."/>
            <person name="Wang J."/>
            <person name="Roberts A.P."/>
            <person name="Pan Y."/>
        </authorList>
    </citation>
    <scope>NUCLEOTIDE SEQUENCE [LARGE SCALE GENOMIC DNA]</scope>
    <source>
        <strain evidence="7 8">MYR-1_YQ</strain>
    </source>
</reference>
<name>A0ABS6S2G9_9BACT</name>
<sequence length="453" mass="49656">VLLSGRMDAVRSHPDYGLEVVDYKLSKGANFRHDILQLAIYARLLAIAKPGLKFHASLEYYLPEIETVDVTPKELEDIFNELVEPVLHDLVVQQRSSPGKRDHTHDEPDDAPEVKDFSDAIQKCYANFKLNVEVIGKQEAPQLVRYKVRPGTGVKVASLVSRAADLKVQLSLKQPPLIEPAEGCVTIDILKDRPDTVLWADVLRRPEYVANASAVAFPIGIGVDNQVLVGDLADPLHCHVLVAGSTGSGKSEFLRSLVASLIKRNTPQTLRFTIVDPKQVTFASRDCDMSNSAYLTESIIHDIDATIDCLQRAVDEMDERYGLLAKAAGDDLPCYVIVMDEFGDIVLSATKEQQRQFESLVVRLAAKGRACGIHLVLATQRPDAKIVTGLIKANLPLKVCLKVTTSKNSQIVLDVTGAEVLRGYGDMLCQRGSGLERAQSPLIAQEEFAAIVG</sequence>
<dbReference type="PANTHER" id="PTHR22683:SF1">
    <property type="entry name" value="TYPE VII SECRETION SYSTEM PROTEIN ESSC"/>
    <property type="match status" value="1"/>
</dbReference>
<dbReference type="RefSeq" id="WP_218253639.1">
    <property type="nucleotide sequence ID" value="NZ_JABXWD010000420.1"/>
</dbReference>
<dbReference type="PANTHER" id="PTHR22683">
    <property type="entry name" value="SPORULATION PROTEIN RELATED"/>
    <property type="match status" value="1"/>
</dbReference>
<gene>
    <name evidence="7" type="ORF">HWQ67_15750</name>
</gene>
<evidence type="ECO:0000256" key="2">
    <source>
        <dbReference type="ARBA" id="ARBA00022840"/>
    </source>
</evidence>
<protein>
    <submittedName>
        <fullName evidence="7">DUF87 domain-containing protein</fullName>
    </submittedName>
</protein>
<accession>A0ABS6S2G9</accession>
<dbReference type="EMBL" id="JABXWD010000420">
    <property type="protein sequence ID" value="MBV6343034.1"/>
    <property type="molecule type" value="Genomic_DNA"/>
</dbReference>
<dbReference type="Pfam" id="PF17854">
    <property type="entry name" value="FtsK_alpha"/>
    <property type="match status" value="1"/>
</dbReference>
<dbReference type="CDD" id="cd01127">
    <property type="entry name" value="TrwB_TraG_TraD_VirD4"/>
    <property type="match status" value="1"/>
</dbReference>
<keyword evidence="1 4" id="KW-0547">Nucleotide-binding</keyword>
<dbReference type="Proteomes" id="UP001196980">
    <property type="component" value="Unassembled WGS sequence"/>
</dbReference>
<feature type="binding site" evidence="4">
    <location>
        <begin position="244"/>
        <end position="251"/>
    </location>
    <ligand>
        <name>ATP</name>
        <dbReference type="ChEBI" id="CHEBI:30616"/>
    </ligand>
</feature>
<evidence type="ECO:0000256" key="4">
    <source>
        <dbReference type="PROSITE-ProRule" id="PRU00289"/>
    </source>
</evidence>
<evidence type="ECO:0000256" key="1">
    <source>
        <dbReference type="ARBA" id="ARBA00022741"/>
    </source>
</evidence>
<feature type="domain" description="FtsK" evidence="6">
    <location>
        <begin position="224"/>
        <end position="410"/>
    </location>
</feature>
<proteinExistence type="predicted"/>
<evidence type="ECO:0000256" key="5">
    <source>
        <dbReference type="SAM" id="MobiDB-lite"/>
    </source>
</evidence>
<evidence type="ECO:0000313" key="8">
    <source>
        <dbReference type="Proteomes" id="UP001196980"/>
    </source>
</evidence>
<feature type="non-terminal residue" evidence="7">
    <location>
        <position position="1"/>
    </location>
</feature>
<dbReference type="InterPro" id="IPR050206">
    <property type="entry name" value="FtsK/SpoIIIE/SftA"/>
</dbReference>
<evidence type="ECO:0000259" key="6">
    <source>
        <dbReference type="PROSITE" id="PS50901"/>
    </source>
</evidence>
<dbReference type="InterPro" id="IPR041027">
    <property type="entry name" value="FtsK_alpha"/>
</dbReference>
<keyword evidence="2 4" id="KW-0067">ATP-binding</keyword>
<evidence type="ECO:0000313" key="7">
    <source>
        <dbReference type="EMBL" id="MBV6343034.1"/>
    </source>
</evidence>
<evidence type="ECO:0000256" key="3">
    <source>
        <dbReference type="ARBA" id="ARBA00023125"/>
    </source>
</evidence>
<organism evidence="7 8">
    <name type="scientific">Candidatus Magnetobacterium casense</name>
    <dbReference type="NCBI Taxonomy" id="1455061"/>
    <lineage>
        <taxon>Bacteria</taxon>
        <taxon>Pseudomonadati</taxon>
        <taxon>Nitrospirota</taxon>
        <taxon>Thermodesulfovibrionia</taxon>
        <taxon>Thermodesulfovibrionales</taxon>
        <taxon>Candidatus Magnetobacteriaceae</taxon>
        <taxon>Candidatus Magnetobacterium</taxon>
    </lineage>
</organism>
<dbReference type="InterPro" id="IPR002543">
    <property type="entry name" value="FtsK_dom"/>
</dbReference>